<dbReference type="InterPro" id="IPR045851">
    <property type="entry name" value="AMP-bd_C_sf"/>
</dbReference>
<comment type="caution">
    <text evidence="6">The sequence shown here is derived from an EMBL/GenBank/DDBJ whole genome shotgun (WGS) entry which is preliminary data.</text>
</comment>
<evidence type="ECO:0000256" key="2">
    <source>
        <dbReference type="ARBA" id="ARBA00022598"/>
    </source>
</evidence>
<feature type="non-terminal residue" evidence="6">
    <location>
        <position position="285"/>
    </location>
</feature>
<accession>X1DLF3</accession>
<dbReference type="GO" id="GO:0004467">
    <property type="term" value="F:long-chain fatty acid-CoA ligase activity"/>
    <property type="evidence" value="ECO:0007669"/>
    <property type="project" value="TreeGrafter"/>
</dbReference>
<feature type="non-terminal residue" evidence="6">
    <location>
        <position position="1"/>
    </location>
</feature>
<dbReference type="GO" id="GO:0005324">
    <property type="term" value="F:long-chain fatty acid transmembrane transporter activity"/>
    <property type="evidence" value="ECO:0007669"/>
    <property type="project" value="TreeGrafter"/>
</dbReference>
<organism evidence="6">
    <name type="scientific">marine sediment metagenome</name>
    <dbReference type="NCBI Taxonomy" id="412755"/>
    <lineage>
        <taxon>unclassified sequences</taxon>
        <taxon>metagenomes</taxon>
        <taxon>ecological metagenomes</taxon>
    </lineage>
</organism>
<keyword evidence="2" id="KW-0436">Ligase</keyword>
<dbReference type="SUPFAM" id="SSF56801">
    <property type="entry name" value="Acetyl-CoA synthetase-like"/>
    <property type="match status" value="1"/>
</dbReference>
<evidence type="ECO:0000256" key="1">
    <source>
        <dbReference type="ARBA" id="ARBA00006432"/>
    </source>
</evidence>
<evidence type="ECO:0000313" key="6">
    <source>
        <dbReference type="EMBL" id="GAG97251.1"/>
    </source>
</evidence>
<dbReference type="EMBL" id="BART01023830">
    <property type="protein sequence ID" value="GAG97251.1"/>
    <property type="molecule type" value="Genomic_DNA"/>
</dbReference>
<name>X1DLF3_9ZZZZ</name>
<dbReference type="Gene3D" id="3.30.300.30">
    <property type="match status" value="1"/>
</dbReference>
<dbReference type="GO" id="GO:0044539">
    <property type="term" value="P:long-chain fatty acid import into cell"/>
    <property type="evidence" value="ECO:0007669"/>
    <property type="project" value="TreeGrafter"/>
</dbReference>
<dbReference type="Gene3D" id="3.40.50.12780">
    <property type="entry name" value="N-terminal domain of ligase-like"/>
    <property type="match status" value="1"/>
</dbReference>
<keyword evidence="3" id="KW-0547">Nucleotide-binding</keyword>
<dbReference type="InterPro" id="IPR000873">
    <property type="entry name" value="AMP-dep_synth/lig_dom"/>
</dbReference>
<protein>
    <recommendedName>
        <fullName evidence="5">AMP-dependent synthetase/ligase domain-containing protein</fullName>
    </recommendedName>
</protein>
<reference evidence="6" key="1">
    <citation type="journal article" date="2014" name="Front. Microbiol.">
        <title>High frequency of phylogenetically diverse reductive dehalogenase-homologous genes in deep subseafloor sedimentary metagenomes.</title>
        <authorList>
            <person name="Kawai M."/>
            <person name="Futagami T."/>
            <person name="Toyoda A."/>
            <person name="Takaki Y."/>
            <person name="Nishi S."/>
            <person name="Hori S."/>
            <person name="Arai W."/>
            <person name="Tsubouchi T."/>
            <person name="Morono Y."/>
            <person name="Uchiyama I."/>
            <person name="Ito T."/>
            <person name="Fujiyama A."/>
            <person name="Inagaki F."/>
            <person name="Takami H."/>
        </authorList>
    </citation>
    <scope>NUCLEOTIDE SEQUENCE</scope>
    <source>
        <strain evidence="6">Expedition CK06-06</strain>
    </source>
</reference>
<dbReference type="InterPro" id="IPR042099">
    <property type="entry name" value="ANL_N_sf"/>
</dbReference>
<evidence type="ECO:0000256" key="4">
    <source>
        <dbReference type="ARBA" id="ARBA00022840"/>
    </source>
</evidence>
<gene>
    <name evidence="6" type="ORF">S01H4_43232</name>
</gene>
<dbReference type="PANTHER" id="PTHR43107">
    <property type="entry name" value="LONG-CHAIN FATTY ACID TRANSPORT PROTEIN"/>
    <property type="match status" value="1"/>
</dbReference>
<feature type="domain" description="AMP-dependent synthetase/ligase" evidence="5">
    <location>
        <begin position="7"/>
        <end position="125"/>
    </location>
</feature>
<dbReference type="GO" id="GO:0005886">
    <property type="term" value="C:plasma membrane"/>
    <property type="evidence" value="ECO:0007669"/>
    <property type="project" value="TreeGrafter"/>
</dbReference>
<keyword evidence="4" id="KW-0067">ATP-binding</keyword>
<proteinExistence type="inferred from homology"/>
<comment type="similarity">
    <text evidence="1">Belongs to the ATP-dependent AMP-binding enzyme family.</text>
</comment>
<dbReference type="PANTHER" id="PTHR43107:SF15">
    <property type="entry name" value="FATTY ACID TRANSPORT PROTEIN 3, ISOFORM A"/>
    <property type="match status" value="1"/>
</dbReference>
<evidence type="ECO:0000259" key="5">
    <source>
        <dbReference type="Pfam" id="PF00501"/>
    </source>
</evidence>
<dbReference type="GO" id="GO:0005524">
    <property type="term" value="F:ATP binding"/>
    <property type="evidence" value="ECO:0007669"/>
    <property type="project" value="UniProtKB-KW"/>
</dbReference>
<sequence length="285" mass="32911">IHIGWSAAIRGGSAIAIARRFSVRNFWEDIKKFNATCFNYIGEICRYLFNQPPSPEDRKHRVYKICGNGLRPEIWKEFKERFGVREVYEHYGMTEMWGMFCNYLNLDCTIGYNAAPYAIVKYNIENNEAERDKNGFLQRVEEGQAGLLIIQAMSEYIFAGYTDTIASKKKLLYDVFEKGDVWMNAGDIVRNIGYKHAQFVDRLGDTFRWKGENVSTTEVEEVISSFESIDHTAVYGVEIPGTEGRAGMISILTTVKHEKFNFISFLRTMKSNLPKYAIPIFVRFL</sequence>
<evidence type="ECO:0000256" key="3">
    <source>
        <dbReference type="ARBA" id="ARBA00022741"/>
    </source>
</evidence>
<dbReference type="Pfam" id="PF00501">
    <property type="entry name" value="AMP-binding"/>
    <property type="match status" value="1"/>
</dbReference>
<dbReference type="AlphaFoldDB" id="X1DLF3"/>